<keyword evidence="1" id="KW-0234">DNA repair</keyword>
<dbReference type="GO" id="GO:0005524">
    <property type="term" value="F:ATP binding"/>
    <property type="evidence" value="ECO:0007669"/>
    <property type="project" value="UniProtKB-KW"/>
</dbReference>
<keyword evidence="1" id="KW-0233">DNA recombination</keyword>
<dbReference type="InterPro" id="IPR010285">
    <property type="entry name" value="DNA_helicase_pif1-like_DEAD"/>
</dbReference>
<evidence type="ECO:0000256" key="1">
    <source>
        <dbReference type="RuleBase" id="RU363044"/>
    </source>
</evidence>
<dbReference type="Pfam" id="PF05970">
    <property type="entry name" value="PIF1"/>
    <property type="match status" value="1"/>
</dbReference>
<keyword evidence="1" id="KW-0547">Nucleotide-binding</keyword>
<evidence type="ECO:0000259" key="2">
    <source>
        <dbReference type="Pfam" id="PF05970"/>
    </source>
</evidence>
<dbReference type="GO" id="GO:0016787">
    <property type="term" value="F:hydrolase activity"/>
    <property type="evidence" value="ECO:0007669"/>
    <property type="project" value="UniProtKB-KW"/>
</dbReference>
<dbReference type="PANTHER" id="PTHR10492">
    <property type="match status" value="1"/>
</dbReference>
<dbReference type="SUPFAM" id="SSF52540">
    <property type="entry name" value="P-loop containing nucleoside triphosphate hydrolases"/>
    <property type="match status" value="1"/>
</dbReference>
<evidence type="ECO:0000313" key="3">
    <source>
        <dbReference type="EMBL" id="GAA0187453.1"/>
    </source>
</evidence>
<dbReference type="EC" id="5.6.2.3" evidence="1"/>
<keyword evidence="1" id="KW-0227">DNA damage</keyword>
<dbReference type="GO" id="GO:0006310">
    <property type="term" value="P:DNA recombination"/>
    <property type="evidence" value="ECO:0007669"/>
    <property type="project" value="UniProtKB-KW"/>
</dbReference>
<dbReference type="GO" id="GO:0006281">
    <property type="term" value="P:DNA repair"/>
    <property type="evidence" value="ECO:0007669"/>
    <property type="project" value="UniProtKB-KW"/>
</dbReference>
<keyword evidence="1" id="KW-0378">Hydrolase</keyword>
<evidence type="ECO:0000313" key="4">
    <source>
        <dbReference type="Proteomes" id="UP001454036"/>
    </source>
</evidence>
<dbReference type="EMBL" id="BAABME010014726">
    <property type="protein sequence ID" value="GAA0187453.1"/>
    <property type="molecule type" value="Genomic_DNA"/>
</dbReference>
<dbReference type="InterPro" id="IPR027417">
    <property type="entry name" value="P-loop_NTPase"/>
</dbReference>
<comment type="similarity">
    <text evidence="1">Belongs to the helicase family.</text>
</comment>
<proteinExistence type="inferred from homology"/>
<organism evidence="3 4">
    <name type="scientific">Lithospermum erythrorhizon</name>
    <name type="common">Purple gromwell</name>
    <name type="synonym">Lithospermum officinale var. erythrorhizon</name>
    <dbReference type="NCBI Taxonomy" id="34254"/>
    <lineage>
        <taxon>Eukaryota</taxon>
        <taxon>Viridiplantae</taxon>
        <taxon>Streptophyta</taxon>
        <taxon>Embryophyta</taxon>
        <taxon>Tracheophyta</taxon>
        <taxon>Spermatophyta</taxon>
        <taxon>Magnoliopsida</taxon>
        <taxon>eudicotyledons</taxon>
        <taxon>Gunneridae</taxon>
        <taxon>Pentapetalae</taxon>
        <taxon>asterids</taxon>
        <taxon>lamiids</taxon>
        <taxon>Boraginales</taxon>
        <taxon>Boraginaceae</taxon>
        <taxon>Boraginoideae</taxon>
        <taxon>Lithospermeae</taxon>
        <taxon>Lithospermum</taxon>
    </lineage>
</organism>
<dbReference type="GO" id="GO:0043139">
    <property type="term" value="F:5'-3' DNA helicase activity"/>
    <property type="evidence" value="ECO:0007669"/>
    <property type="project" value="UniProtKB-EC"/>
</dbReference>
<comment type="cofactor">
    <cofactor evidence="1">
        <name>Mg(2+)</name>
        <dbReference type="ChEBI" id="CHEBI:18420"/>
    </cofactor>
</comment>
<accession>A0AAV3S0G6</accession>
<reference evidence="3 4" key="1">
    <citation type="submission" date="2024-01" db="EMBL/GenBank/DDBJ databases">
        <title>The complete chloroplast genome sequence of Lithospermum erythrorhizon: insights into the phylogenetic relationship among Boraginaceae species and the maternal lineages of purple gromwells.</title>
        <authorList>
            <person name="Okada T."/>
            <person name="Watanabe K."/>
        </authorList>
    </citation>
    <scope>NUCLEOTIDE SEQUENCE [LARGE SCALE GENOMIC DNA]</scope>
</reference>
<dbReference type="AlphaFoldDB" id="A0AAV3S0G6"/>
<dbReference type="PANTHER" id="PTHR10492:SF94">
    <property type="entry name" value="ATP-DEPENDENT DNA HELICASE"/>
    <property type="match status" value="1"/>
</dbReference>
<feature type="domain" description="DNA helicase Pif1-like DEAD-box helicase" evidence="2">
    <location>
        <begin position="78"/>
        <end position="129"/>
    </location>
</feature>
<comment type="caution">
    <text evidence="3">The sequence shown here is derived from an EMBL/GenBank/DDBJ whole genome shotgun (WGS) entry which is preliminary data.</text>
</comment>
<gene>
    <name evidence="3" type="ORF">LIER_34741</name>
</gene>
<dbReference type="Gene3D" id="3.40.50.300">
    <property type="entry name" value="P-loop containing nucleotide triphosphate hydrolases"/>
    <property type="match status" value="1"/>
</dbReference>
<name>A0AAV3S0G6_LITER</name>
<sequence>MAEDFIRNSKCCQISNQDVMHQVLWGINDTLKSLGKEVDDYHIVPFSFVPDENEELTREVSSKLSLGVPQEDLSVVEQLNDQQRNAFDTLCDERGAYFVDGPGGTEKSFLYKVLLAHIRSRGFVTLVVAT</sequence>
<dbReference type="GO" id="GO:0000723">
    <property type="term" value="P:telomere maintenance"/>
    <property type="evidence" value="ECO:0007669"/>
    <property type="project" value="InterPro"/>
</dbReference>
<dbReference type="Proteomes" id="UP001454036">
    <property type="component" value="Unassembled WGS sequence"/>
</dbReference>
<protein>
    <recommendedName>
        <fullName evidence="1">ATP-dependent DNA helicase</fullName>
        <ecNumber evidence="1">5.6.2.3</ecNumber>
    </recommendedName>
</protein>
<keyword evidence="1" id="KW-0347">Helicase</keyword>
<keyword evidence="1" id="KW-0067">ATP-binding</keyword>
<keyword evidence="4" id="KW-1185">Reference proteome</keyword>
<comment type="catalytic activity">
    <reaction evidence="1">
        <text>ATP + H2O = ADP + phosphate + H(+)</text>
        <dbReference type="Rhea" id="RHEA:13065"/>
        <dbReference type="ChEBI" id="CHEBI:15377"/>
        <dbReference type="ChEBI" id="CHEBI:15378"/>
        <dbReference type="ChEBI" id="CHEBI:30616"/>
        <dbReference type="ChEBI" id="CHEBI:43474"/>
        <dbReference type="ChEBI" id="CHEBI:456216"/>
        <dbReference type="EC" id="5.6.2.3"/>
    </reaction>
</comment>